<proteinExistence type="predicted"/>
<name>A0A369Q6Z0_9SPHN</name>
<reference evidence="1 2" key="1">
    <citation type="submission" date="2018-04" db="EMBL/GenBank/DDBJ databases">
        <title>Altererythrobacter sp. HME9302 genome sequencing and assembly.</title>
        <authorList>
            <person name="Kang H."/>
            <person name="Kim H."/>
            <person name="Joh K."/>
        </authorList>
    </citation>
    <scope>NUCLEOTIDE SEQUENCE [LARGE SCALE GENOMIC DNA]</scope>
    <source>
        <strain evidence="1 2">HME9302</strain>
    </source>
</reference>
<dbReference type="OrthoDB" id="9149607at2"/>
<comment type="caution">
    <text evidence="1">The sequence shown here is derived from an EMBL/GenBank/DDBJ whole genome shotgun (WGS) entry which is preliminary data.</text>
</comment>
<accession>A0A369Q6Z0</accession>
<dbReference type="Gene3D" id="1.20.910.10">
    <property type="entry name" value="Heme oxygenase-like"/>
    <property type="match status" value="1"/>
</dbReference>
<organism evidence="1 2">
    <name type="scientific">Alteripontixanthobacter maritimus</name>
    <dbReference type="NCBI Taxonomy" id="2161824"/>
    <lineage>
        <taxon>Bacteria</taxon>
        <taxon>Pseudomonadati</taxon>
        <taxon>Pseudomonadota</taxon>
        <taxon>Alphaproteobacteria</taxon>
        <taxon>Sphingomonadales</taxon>
        <taxon>Erythrobacteraceae</taxon>
        <taxon>Alteripontixanthobacter</taxon>
    </lineage>
</organism>
<sequence length="188" mass="20582">MSRDTGRKQLRTILRRETIALHDRLDRAISRFDRTTVAGYARFLKIQYAARKGAEDWAGQMLPHALCPPPLASLISADLTQLGRSMPEAEHTAILAGIDTSSQSAALGAAWVLAGSSLGNRMMLRQVCDAAPQMPVAFLSDPAMPQFFARLRPLLEEDVRDPAPAIRSATAMFEHFVQVALADERLAA</sequence>
<protein>
    <recommendedName>
        <fullName evidence="3">Heme oxygenase</fullName>
    </recommendedName>
</protein>
<dbReference type="Proteomes" id="UP000253727">
    <property type="component" value="Unassembled WGS sequence"/>
</dbReference>
<dbReference type="SUPFAM" id="SSF48613">
    <property type="entry name" value="Heme oxygenase-like"/>
    <property type="match status" value="1"/>
</dbReference>
<keyword evidence="2" id="KW-1185">Reference proteome</keyword>
<evidence type="ECO:0000313" key="2">
    <source>
        <dbReference type="Proteomes" id="UP000253727"/>
    </source>
</evidence>
<evidence type="ECO:0008006" key="3">
    <source>
        <dbReference type="Google" id="ProtNLM"/>
    </source>
</evidence>
<gene>
    <name evidence="1" type="ORF">HME9302_01837</name>
</gene>
<dbReference type="InterPro" id="IPR016084">
    <property type="entry name" value="Haem_Oase-like_multi-hlx"/>
</dbReference>
<dbReference type="CDD" id="cd19166">
    <property type="entry name" value="HemeO-bac"/>
    <property type="match status" value="1"/>
</dbReference>
<dbReference type="EMBL" id="QBKA01000002">
    <property type="protein sequence ID" value="RDC60623.1"/>
    <property type="molecule type" value="Genomic_DNA"/>
</dbReference>
<dbReference type="AlphaFoldDB" id="A0A369Q6Z0"/>
<evidence type="ECO:0000313" key="1">
    <source>
        <dbReference type="EMBL" id="RDC60623.1"/>
    </source>
</evidence>
<dbReference type="RefSeq" id="WP_115366752.1">
    <property type="nucleotide sequence ID" value="NZ_QBKA01000002.1"/>
</dbReference>